<organism evidence="1 2">
    <name type="scientific">Aliikangiella maris</name>
    <dbReference type="NCBI Taxonomy" id="3162458"/>
    <lineage>
        <taxon>Bacteria</taxon>
        <taxon>Pseudomonadati</taxon>
        <taxon>Pseudomonadota</taxon>
        <taxon>Gammaproteobacteria</taxon>
        <taxon>Oceanospirillales</taxon>
        <taxon>Pleioneaceae</taxon>
        <taxon>Aliikangiella</taxon>
    </lineage>
</organism>
<protein>
    <recommendedName>
        <fullName evidence="3">Transposase</fullName>
    </recommendedName>
</protein>
<dbReference type="EMBL" id="JBFDAH010000078">
    <property type="protein sequence ID" value="MEW4368138.1"/>
    <property type="molecule type" value="Genomic_DNA"/>
</dbReference>
<dbReference type="Proteomes" id="UP001554427">
    <property type="component" value="Unassembled WGS sequence"/>
</dbReference>
<comment type="caution">
    <text evidence="1">The sequence shown here is derived from an EMBL/GenBank/DDBJ whole genome shotgun (WGS) entry which is preliminary data.</text>
</comment>
<evidence type="ECO:0000313" key="2">
    <source>
        <dbReference type="Proteomes" id="UP001554427"/>
    </source>
</evidence>
<keyword evidence="2" id="KW-1185">Reference proteome</keyword>
<proteinExistence type="predicted"/>
<accession>A0ABV3MVB4</accession>
<gene>
    <name evidence="1" type="ORF">ABVT42_21950</name>
</gene>
<name>A0ABV3MVB4_9GAMM</name>
<dbReference type="RefSeq" id="WP_367024472.1">
    <property type="nucleotide sequence ID" value="NZ_JBFDAH010000078.1"/>
</dbReference>
<reference evidence="1 2" key="1">
    <citation type="submission" date="2024-06" db="EMBL/GenBank/DDBJ databases">
        <title>Aliikangiella maris sp. nov., sp. nov., a phycosphere bacterium isolated from seawater and ecosystem role in Phaeocystis globosa blooms.</title>
        <authorList>
            <person name="Li F."/>
        </authorList>
    </citation>
    <scope>NUCLEOTIDE SEQUENCE [LARGE SCALE GENOMIC DNA]</scope>
    <source>
        <strain evidence="1 2">GXAS 306</strain>
    </source>
</reference>
<evidence type="ECO:0008006" key="3">
    <source>
        <dbReference type="Google" id="ProtNLM"/>
    </source>
</evidence>
<sequence length="177" mass="20642">MQTFFSSLSQLEQFTASLESQASAYVCQFCSQNSQWVSHGYVYKQRDYRQRDIVGKRMICSQRYGRSGCGRTRQLYLQQVVPGRHYLLTTLLAFIKSLLSGSTVKHAWQAATAKPHQEPRQAWRWLNALIKQQGLFRTFIKSRPFSEPPLRSFSSRRFNILLPTINQLLHAITLYFN</sequence>
<evidence type="ECO:0000313" key="1">
    <source>
        <dbReference type="EMBL" id="MEW4368138.1"/>
    </source>
</evidence>